<dbReference type="Gene3D" id="3.20.20.190">
    <property type="entry name" value="Phosphatidylinositol (PI) phosphodiesterase"/>
    <property type="match status" value="1"/>
</dbReference>
<proteinExistence type="predicted"/>
<sequence>MERFYEEELTSLHIIAHRGASAYAPENTFAAFDKAKALEADFIELDVQLTKDGKLAVIHDDKVDRTTDGAGFVRQFTMSELEKLDAGSWFGPEFQGEQIPALEDVLQKYHKKTGLLIEIKSSKTQPGIEQAIGKLISRFGVSMNTIVQSFDAGAMMTLHKLYPSIPSAVLIKPRFGMVPRSRLRHIASFAGYVSVKHTMLSSFLIESIHSYDLKAFAWTVNGQKTGRRLESWKIDGLITDYPDYFKKEGKT</sequence>
<evidence type="ECO:0000313" key="2">
    <source>
        <dbReference type="EMBL" id="KAA6453502.1"/>
    </source>
</evidence>
<dbReference type="InterPro" id="IPR030395">
    <property type="entry name" value="GP_PDE_dom"/>
</dbReference>
<protein>
    <submittedName>
        <fullName evidence="2">Glycerophosphodiester phosphodiesterase</fullName>
    </submittedName>
</protein>
<dbReference type="Pfam" id="PF03009">
    <property type="entry name" value="GDPD"/>
    <property type="match status" value="1"/>
</dbReference>
<evidence type="ECO:0000313" key="3">
    <source>
        <dbReference type="Proteomes" id="UP000324326"/>
    </source>
</evidence>
<dbReference type="PANTHER" id="PTHR46211:SF1">
    <property type="entry name" value="GLYCEROPHOSPHODIESTER PHOSPHODIESTERASE, CYTOPLASMIC"/>
    <property type="match status" value="1"/>
</dbReference>
<dbReference type="PANTHER" id="PTHR46211">
    <property type="entry name" value="GLYCEROPHOSPHORYL DIESTER PHOSPHODIESTERASE"/>
    <property type="match status" value="1"/>
</dbReference>
<dbReference type="SUPFAM" id="SSF51695">
    <property type="entry name" value="PLC-like phosphodiesterases"/>
    <property type="match status" value="1"/>
</dbReference>
<evidence type="ECO:0000259" key="1">
    <source>
        <dbReference type="PROSITE" id="PS51704"/>
    </source>
</evidence>
<dbReference type="STRING" id="1925020.BTA30_12475"/>
<dbReference type="EMBL" id="QSND01000001">
    <property type="protein sequence ID" value="KAA6453502.1"/>
    <property type="molecule type" value="Genomic_DNA"/>
</dbReference>
<dbReference type="GO" id="GO:0008081">
    <property type="term" value="F:phosphoric diester hydrolase activity"/>
    <property type="evidence" value="ECO:0007669"/>
    <property type="project" value="InterPro"/>
</dbReference>
<organism evidence="2 3">
    <name type="scientific">Bacillus swezeyi</name>
    <dbReference type="NCBI Taxonomy" id="1925020"/>
    <lineage>
        <taxon>Bacteria</taxon>
        <taxon>Bacillati</taxon>
        <taxon>Bacillota</taxon>
        <taxon>Bacilli</taxon>
        <taxon>Bacillales</taxon>
        <taxon>Bacillaceae</taxon>
        <taxon>Bacillus</taxon>
    </lineage>
</organism>
<dbReference type="Proteomes" id="UP000324326">
    <property type="component" value="Unassembled WGS sequence"/>
</dbReference>
<comment type="caution">
    <text evidence="2">The sequence shown here is derived from an EMBL/GenBank/DDBJ whole genome shotgun (WGS) entry which is preliminary data.</text>
</comment>
<dbReference type="AlphaFoldDB" id="A0A5M8S5Q5"/>
<dbReference type="PROSITE" id="PS51704">
    <property type="entry name" value="GP_PDE"/>
    <property type="match status" value="1"/>
</dbReference>
<dbReference type="GO" id="GO:0006629">
    <property type="term" value="P:lipid metabolic process"/>
    <property type="evidence" value="ECO:0007669"/>
    <property type="project" value="InterPro"/>
</dbReference>
<dbReference type="InterPro" id="IPR017946">
    <property type="entry name" value="PLC-like_Pdiesterase_TIM-brl"/>
</dbReference>
<gene>
    <name evidence="2" type="ORF">DX927_04735</name>
</gene>
<feature type="domain" description="GP-PDE" evidence="1">
    <location>
        <begin position="12"/>
        <end position="249"/>
    </location>
</feature>
<reference evidence="2 3" key="1">
    <citation type="submission" date="2018-08" db="EMBL/GenBank/DDBJ databases">
        <title>Bacillus phenotypic plasticity.</title>
        <authorList>
            <person name="Hurtado E."/>
        </authorList>
    </citation>
    <scope>NUCLEOTIDE SEQUENCE [LARGE SCALE GENOMIC DNA]</scope>
    <source>
        <strain evidence="2 3">427</strain>
    </source>
</reference>
<accession>A0A5M8S5Q5</accession>
<name>A0A5M8S5Q5_9BACI</name>